<feature type="repeat" description="ANK" evidence="3">
    <location>
        <begin position="562"/>
        <end position="594"/>
    </location>
</feature>
<dbReference type="PROSITE" id="PS50297">
    <property type="entry name" value="ANK_REP_REGION"/>
    <property type="match status" value="2"/>
</dbReference>
<protein>
    <recommendedName>
        <fullName evidence="8">DZIP3-like HEPN domain-containing protein</fullName>
    </recommendedName>
</protein>
<dbReference type="InterPro" id="IPR036770">
    <property type="entry name" value="Ankyrin_rpt-contain_sf"/>
</dbReference>
<dbReference type="InterPro" id="IPR049050">
    <property type="entry name" value="nSTAND3"/>
</dbReference>
<keyword evidence="1" id="KW-0677">Repeat</keyword>
<evidence type="ECO:0000313" key="7">
    <source>
        <dbReference type="Proteomes" id="UP000683360"/>
    </source>
</evidence>
<dbReference type="OrthoDB" id="10348872at2759"/>
<dbReference type="Pfam" id="PF12796">
    <property type="entry name" value="Ank_2"/>
    <property type="match status" value="2"/>
</dbReference>
<dbReference type="AlphaFoldDB" id="A0A8S3QTD6"/>
<feature type="domain" description="Novel STAND NTPase 3" evidence="5">
    <location>
        <begin position="218"/>
        <end position="320"/>
    </location>
</feature>
<dbReference type="EMBL" id="CAJPWZ010000734">
    <property type="protein sequence ID" value="CAG2200179.1"/>
    <property type="molecule type" value="Genomic_DNA"/>
</dbReference>
<comment type="caution">
    <text evidence="6">The sequence shown here is derived from an EMBL/GenBank/DDBJ whole genome shotgun (WGS) entry which is preliminary data.</text>
</comment>
<dbReference type="InterPro" id="IPR002110">
    <property type="entry name" value="Ankyrin_rpt"/>
</dbReference>
<dbReference type="PANTHER" id="PTHR24173:SF74">
    <property type="entry name" value="ANKYRIN REPEAT DOMAIN-CONTAINING PROTEIN 16"/>
    <property type="match status" value="1"/>
</dbReference>
<dbReference type="Pfam" id="PF20720">
    <property type="entry name" value="nSTAND3"/>
    <property type="match status" value="1"/>
</dbReference>
<feature type="repeat" description="ANK" evidence="3">
    <location>
        <begin position="448"/>
        <end position="476"/>
    </location>
</feature>
<dbReference type="PROSITE" id="PS50088">
    <property type="entry name" value="ANK_REPEAT"/>
    <property type="match status" value="2"/>
</dbReference>
<feature type="domain" description="DZIP3-like HEPN" evidence="4">
    <location>
        <begin position="45"/>
        <end position="178"/>
    </location>
</feature>
<dbReference type="SUPFAM" id="SSF52540">
    <property type="entry name" value="P-loop containing nucleoside triphosphate hydrolases"/>
    <property type="match status" value="2"/>
</dbReference>
<name>A0A8S3QTD6_MYTED</name>
<evidence type="ECO:0000259" key="4">
    <source>
        <dbReference type="Pfam" id="PF18738"/>
    </source>
</evidence>
<evidence type="ECO:0000313" key="6">
    <source>
        <dbReference type="EMBL" id="CAG2200179.1"/>
    </source>
</evidence>
<sequence>MTDLFTESCTVLSPEEENYLRIAHLLIRVAPSAVRVRFDQEFHPGGLKIVLNQARSSTLETLKKRRVINQAQWDLLFPKSGTPSSDTFDLTLMICLIRNLTKIQIQDELPFKGNDVVGEDLTTIKYYRNKIMHNNEGILKDVMFNKWWNETSHAIIKLGGTSFAERCSHAKVCRLDRNDREILTEMRNMIGKLDAVLKGVRKISEERILEWKKENVAQTRAIARLTELVELHNVALAVGPSGCGKSTAIHYIALQLAQTKKYNILIVDNLEEIKYFYDPDRKNIVVMENVFGDARFDKNKALKWLEMTKDIKAMLDSNRVKLQMIDLTIDFAHRDIIRDRFVVKGLSGDFVKNEIVVELPLEKEKKYFDRLKKDIDQGFIKHVFANRNLKDSSFRSEFITQIIGNDTIDSLSDKMLFSLMMTMMDQHFYDIVAILLTKEIQFDQLYWDGETPLFKAAKAGCSEVVQALLKQNTDPNFHACFNWLNSFEKAYPHLTVNSIFHNIDTSLEYYLPSCHFMPFPVRKFYSVPTYHSSNFHKLDIVQPFLDDMYCNTQSQINRIEPYRISPLHIAAQRGNTDIVNLLLIHNALPDYHNDCPKIASPLLTASSKGYTDIVQLLLKNTSNSDVTVLRRTKPYLIEIRRINLESCLFVAVEKGYHKVVKLLLK</sequence>
<evidence type="ECO:0000256" key="1">
    <source>
        <dbReference type="ARBA" id="ARBA00022737"/>
    </source>
</evidence>
<dbReference type="InterPro" id="IPR041249">
    <property type="entry name" value="HEPN_DZIP3"/>
</dbReference>
<keyword evidence="7" id="KW-1185">Reference proteome</keyword>
<dbReference type="SMART" id="SM00248">
    <property type="entry name" value="ANK"/>
    <property type="match status" value="3"/>
</dbReference>
<dbReference type="SUPFAM" id="SSF48403">
    <property type="entry name" value="Ankyrin repeat"/>
    <property type="match status" value="1"/>
</dbReference>
<gene>
    <name evidence="6" type="ORF">MEDL_14831</name>
</gene>
<dbReference type="PANTHER" id="PTHR24173">
    <property type="entry name" value="ANKYRIN REPEAT CONTAINING"/>
    <property type="match status" value="1"/>
</dbReference>
<dbReference type="Gene3D" id="1.25.40.20">
    <property type="entry name" value="Ankyrin repeat-containing domain"/>
    <property type="match status" value="2"/>
</dbReference>
<proteinExistence type="predicted"/>
<evidence type="ECO:0000256" key="3">
    <source>
        <dbReference type="PROSITE-ProRule" id="PRU00023"/>
    </source>
</evidence>
<evidence type="ECO:0000256" key="2">
    <source>
        <dbReference type="ARBA" id="ARBA00023043"/>
    </source>
</evidence>
<dbReference type="Gene3D" id="3.40.50.300">
    <property type="entry name" value="P-loop containing nucleotide triphosphate hydrolases"/>
    <property type="match status" value="1"/>
</dbReference>
<organism evidence="6 7">
    <name type="scientific">Mytilus edulis</name>
    <name type="common">Blue mussel</name>
    <dbReference type="NCBI Taxonomy" id="6550"/>
    <lineage>
        <taxon>Eukaryota</taxon>
        <taxon>Metazoa</taxon>
        <taxon>Spiralia</taxon>
        <taxon>Lophotrochozoa</taxon>
        <taxon>Mollusca</taxon>
        <taxon>Bivalvia</taxon>
        <taxon>Autobranchia</taxon>
        <taxon>Pteriomorphia</taxon>
        <taxon>Mytilida</taxon>
        <taxon>Mytiloidea</taxon>
        <taxon>Mytilidae</taxon>
        <taxon>Mytilinae</taxon>
        <taxon>Mytilus</taxon>
    </lineage>
</organism>
<accession>A0A8S3QTD6</accession>
<keyword evidence="2 3" id="KW-0040">ANK repeat</keyword>
<dbReference type="Pfam" id="PF18738">
    <property type="entry name" value="HEPN_DZIP3"/>
    <property type="match status" value="1"/>
</dbReference>
<evidence type="ECO:0000259" key="5">
    <source>
        <dbReference type="Pfam" id="PF20720"/>
    </source>
</evidence>
<dbReference type="InterPro" id="IPR027417">
    <property type="entry name" value="P-loop_NTPase"/>
</dbReference>
<reference evidence="6" key="1">
    <citation type="submission" date="2021-03" db="EMBL/GenBank/DDBJ databases">
        <authorList>
            <person name="Bekaert M."/>
        </authorList>
    </citation>
    <scope>NUCLEOTIDE SEQUENCE</scope>
</reference>
<evidence type="ECO:0008006" key="8">
    <source>
        <dbReference type="Google" id="ProtNLM"/>
    </source>
</evidence>
<dbReference type="Proteomes" id="UP000683360">
    <property type="component" value="Unassembled WGS sequence"/>
</dbReference>